<keyword evidence="12" id="KW-1185">Reference proteome</keyword>
<dbReference type="GO" id="GO:0005524">
    <property type="term" value="F:ATP binding"/>
    <property type="evidence" value="ECO:0007669"/>
    <property type="project" value="UniProtKB-KW"/>
</dbReference>
<dbReference type="RefSeq" id="WP_198125735.1">
    <property type="nucleotide sequence ID" value="NZ_JAECZC010000030.1"/>
</dbReference>
<evidence type="ECO:0000256" key="5">
    <source>
        <dbReference type="ARBA" id="ARBA00022777"/>
    </source>
</evidence>
<dbReference type="NCBIfam" id="NF045510">
    <property type="entry name" value="4Cys_prefix_kin"/>
    <property type="match status" value="1"/>
</dbReference>
<comment type="catalytic activity">
    <reaction evidence="8">
        <text>L-seryl-[protein] + ATP = O-phospho-L-seryl-[protein] + ADP + H(+)</text>
        <dbReference type="Rhea" id="RHEA:17989"/>
        <dbReference type="Rhea" id="RHEA-COMP:9863"/>
        <dbReference type="Rhea" id="RHEA-COMP:11604"/>
        <dbReference type="ChEBI" id="CHEBI:15378"/>
        <dbReference type="ChEBI" id="CHEBI:29999"/>
        <dbReference type="ChEBI" id="CHEBI:30616"/>
        <dbReference type="ChEBI" id="CHEBI:83421"/>
        <dbReference type="ChEBI" id="CHEBI:456216"/>
        <dbReference type="EC" id="2.7.11.1"/>
    </reaction>
</comment>
<dbReference type="Gene3D" id="3.30.200.20">
    <property type="entry name" value="Phosphorylase Kinase, domain 1"/>
    <property type="match status" value="1"/>
</dbReference>
<evidence type="ECO:0000256" key="3">
    <source>
        <dbReference type="ARBA" id="ARBA00022679"/>
    </source>
</evidence>
<evidence type="ECO:0000256" key="4">
    <source>
        <dbReference type="ARBA" id="ARBA00022741"/>
    </source>
</evidence>
<keyword evidence="9" id="KW-1133">Transmembrane helix</keyword>
<feature type="transmembrane region" description="Helical" evidence="9">
    <location>
        <begin position="495"/>
        <end position="513"/>
    </location>
</feature>
<feature type="transmembrane region" description="Helical" evidence="9">
    <location>
        <begin position="554"/>
        <end position="583"/>
    </location>
</feature>
<dbReference type="InterPro" id="IPR011009">
    <property type="entry name" value="Kinase-like_dom_sf"/>
</dbReference>
<dbReference type="AlphaFoldDB" id="A0A8J7HUY3"/>
<accession>A0A8J7HUY3</accession>
<dbReference type="EMBL" id="JAECZC010000030">
    <property type="protein sequence ID" value="MBH8563870.1"/>
    <property type="molecule type" value="Genomic_DNA"/>
</dbReference>
<dbReference type="SUPFAM" id="SSF56112">
    <property type="entry name" value="Protein kinase-like (PK-like)"/>
    <property type="match status" value="1"/>
</dbReference>
<dbReference type="GO" id="GO:0004674">
    <property type="term" value="F:protein serine/threonine kinase activity"/>
    <property type="evidence" value="ECO:0007669"/>
    <property type="project" value="UniProtKB-KW"/>
</dbReference>
<dbReference type="PANTHER" id="PTHR24363:SF0">
    <property type="entry name" value="SERINE_THREONINE KINASE LIKE DOMAIN CONTAINING 1"/>
    <property type="match status" value="1"/>
</dbReference>
<keyword evidence="2 11" id="KW-0723">Serine/threonine-protein kinase</keyword>
<comment type="catalytic activity">
    <reaction evidence="7">
        <text>L-threonyl-[protein] + ATP = O-phospho-L-threonyl-[protein] + ADP + H(+)</text>
        <dbReference type="Rhea" id="RHEA:46608"/>
        <dbReference type="Rhea" id="RHEA-COMP:11060"/>
        <dbReference type="Rhea" id="RHEA-COMP:11605"/>
        <dbReference type="ChEBI" id="CHEBI:15378"/>
        <dbReference type="ChEBI" id="CHEBI:30013"/>
        <dbReference type="ChEBI" id="CHEBI:30616"/>
        <dbReference type="ChEBI" id="CHEBI:61977"/>
        <dbReference type="ChEBI" id="CHEBI:456216"/>
        <dbReference type="EC" id="2.7.11.1"/>
    </reaction>
</comment>
<dbReference type="SMART" id="SM00220">
    <property type="entry name" value="S_TKc"/>
    <property type="match status" value="1"/>
</dbReference>
<evidence type="ECO:0000256" key="6">
    <source>
        <dbReference type="ARBA" id="ARBA00022840"/>
    </source>
</evidence>
<dbReference type="Pfam" id="PF00069">
    <property type="entry name" value="Pkinase"/>
    <property type="match status" value="1"/>
</dbReference>
<dbReference type="CDD" id="cd14014">
    <property type="entry name" value="STKc_PknB_like"/>
    <property type="match status" value="1"/>
</dbReference>
<proteinExistence type="predicted"/>
<reference evidence="11 12" key="1">
    <citation type="journal article" date="2021" name="Int. J. Syst. Evol. Microbiol.">
        <title>Amazonocrinis nigriterrae gen. nov., sp. nov., Atlanticothrix silvestris gen. nov., sp. nov. and Dendronalium phyllosphericum gen. nov., sp. nov., nostocacean cyanobacteria from Brazilian environments.</title>
        <authorList>
            <person name="Alvarenga D.O."/>
            <person name="Andreote A.P.D."/>
            <person name="Branco L.H.Z."/>
            <person name="Delbaje E."/>
            <person name="Cruz R.B."/>
            <person name="Varani A.M."/>
            <person name="Fiore M.F."/>
        </authorList>
    </citation>
    <scope>NUCLEOTIDE SEQUENCE [LARGE SCALE GENOMIC DNA]</scope>
    <source>
        <strain evidence="11 12">CENA67</strain>
    </source>
</reference>
<organism evidence="11 12">
    <name type="scientific">Amazonocrinis nigriterrae CENA67</name>
    <dbReference type="NCBI Taxonomy" id="2794033"/>
    <lineage>
        <taxon>Bacteria</taxon>
        <taxon>Bacillati</taxon>
        <taxon>Cyanobacteriota</taxon>
        <taxon>Cyanophyceae</taxon>
        <taxon>Nostocales</taxon>
        <taxon>Nostocaceae</taxon>
        <taxon>Amazonocrinis</taxon>
        <taxon>Amazonocrinis nigriterrae</taxon>
    </lineage>
</organism>
<evidence type="ECO:0000256" key="2">
    <source>
        <dbReference type="ARBA" id="ARBA00022527"/>
    </source>
</evidence>
<dbReference type="PROSITE" id="PS50011">
    <property type="entry name" value="PROTEIN_KINASE_DOM"/>
    <property type="match status" value="1"/>
</dbReference>
<evidence type="ECO:0000313" key="11">
    <source>
        <dbReference type="EMBL" id="MBH8563870.1"/>
    </source>
</evidence>
<dbReference type="PROSITE" id="PS00108">
    <property type="entry name" value="PROTEIN_KINASE_ST"/>
    <property type="match status" value="1"/>
</dbReference>
<dbReference type="PANTHER" id="PTHR24363">
    <property type="entry name" value="SERINE/THREONINE PROTEIN KINASE"/>
    <property type="match status" value="1"/>
</dbReference>
<evidence type="ECO:0000259" key="10">
    <source>
        <dbReference type="PROSITE" id="PS50011"/>
    </source>
</evidence>
<gene>
    <name evidence="11" type="ORF">I8748_17035</name>
</gene>
<evidence type="ECO:0000256" key="7">
    <source>
        <dbReference type="ARBA" id="ARBA00047899"/>
    </source>
</evidence>
<feature type="transmembrane region" description="Helical" evidence="9">
    <location>
        <begin position="383"/>
        <end position="404"/>
    </location>
</feature>
<dbReference type="Gene3D" id="1.10.510.10">
    <property type="entry name" value="Transferase(Phosphotransferase) domain 1"/>
    <property type="match status" value="1"/>
</dbReference>
<keyword evidence="5 11" id="KW-0418">Kinase</keyword>
<sequence>MSHITKNAVHCINPDCQRPYPQPWGNKFCNSCGTVLKLIDRYLPLQPLGSGGFAQIYTVWDEKTQTEKVLKVLVEDSPKALELFAQEAEVLIKLHHPGVPRVDADGFFQLNLTNPKPRRLACLVMEKINGQTLEEILEKYPQGCPEDLVLTWLTQAIKILQELHKRQIIHRDIKPSNLMLRIPATTAPSLNQGKTGWEQLVLIDFGGAKQFKPALGRRESSSTRLFSSGYSPPEQITGANVVAATDFYALGRTMIELLTGKYPPNLEDPLTGKLIWRTRVNVNSQLADLLDDMVQEDVRSRPANAAIIQKRLAKITHKSTQPALFSQFQNWTGQALTQTANQYQLFIQALQQALAKFTQAVSKTIVFIAKTILNILQACVVTIWAMLLTGIGACTGAIAGLILARRTTLANQIAEYIFRQLPELVSNNQTTVGTEILVFATAGLGTAWGLTISGCFGQRRRLLVASIMGMISYSFGWLFLQLISSGRLISSVDRGEGLIGVILIAVFLFTLSVGFRSHHIVYAVVAAFGTASFFALLIFLGFPTTVLQFSSQTLWFGLSLTLAFFGLIGVFMSFWYGVSYYLIVPGLRFLGWR</sequence>
<feature type="domain" description="Protein kinase" evidence="10">
    <location>
        <begin position="42"/>
        <end position="324"/>
    </location>
</feature>
<evidence type="ECO:0000256" key="1">
    <source>
        <dbReference type="ARBA" id="ARBA00012513"/>
    </source>
</evidence>
<keyword evidence="4" id="KW-0547">Nucleotide-binding</keyword>
<dbReference type="EC" id="2.7.11.1" evidence="1"/>
<dbReference type="InterPro" id="IPR000719">
    <property type="entry name" value="Prot_kinase_dom"/>
</dbReference>
<feature type="transmembrane region" description="Helical" evidence="9">
    <location>
        <begin position="462"/>
        <end position="483"/>
    </location>
</feature>
<protein>
    <recommendedName>
        <fullName evidence="1">non-specific serine/threonine protein kinase</fullName>
        <ecNumber evidence="1">2.7.11.1</ecNumber>
    </recommendedName>
</protein>
<feature type="transmembrane region" description="Helical" evidence="9">
    <location>
        <begin position="520"/>
        <end position="542"/>
    </location>
</feature>
<evidence type="ECO:0000313" key="12">
    <source>
        <dbReference type="Proteomes" id="UP000632766"/>
    </source>
</evidence>
<dbReference type="InterPro" id="IPR008271">
    <property type="entry name" value="Ser/Thr_kinase_AS"/>
</dbReference>
<keyword evidence="9" id="KW-0472">Membrane</keyword>
<evidence type="ECO:0000256" key="9">
    <source>
        <dbReference type="SAM" id="Phobius"/>
    </source>
</evidence>
<comment type="caution">
    <text evidence="11">The sequence shown here is derived from an EMBL/GenBank/DDBJ whole genome shotgun (WGS) entry which is preliminary data.</text>
</comment>
<keyword evidence="6" id="KW-0067">ATP-binding</keyword>
<keyword evidence="3" id="KW-0808">Transferase</keyword>
<dbReference type="Proteomes" id="UP000632766">
    <property type="component" value="Unassembled WGS sequence"/>
</dbReference>
<evidence type="ECO:0000256" key="8">
    <source>
        <dbReference type="ARBA" id="ARBA00048679"/>
    </source>
</evidence>
<name>A0A8J7HUY3_9NOST</name>
<keyword evidence="9" id="KW-0812">Transmembrane</keyword>